<dbReference type="Proteomes" id="UP000000663">
    <property type="component" value="Chromosome"/>
</dbReference>
<evidence type="ECO:0000313" key="15">
    <source>
        <dbReference type="Proteomes" id="UP000000663"/>
    </source>
</evidence>
<feature type="binding site" evidence="12">
    <location>
        <position position="239"/>
    </location>
    <ligand>
        <name>Zn(2+)</name>
        <dbReference type="ChEBI" id="CHEBI:29105"/>
    </ligand>
</feature>
<dbReference type="SUPFAM" id="SSF52374">
    <property type="entry name" value="Nucleotidylyl transferase"/>
    <property type="match status" value="1"/>
</dbReference>
<evidence type="ECO:0000256" key="4">
    <source>
        <dbReference type="ARBA" id="ARBA00022598"/>
    </source>
</evidence>
<dbReference type="KEGG" id="rci:RRC371"/>
<evidence type="ECO:0000256" key="11">
    <source>
        <dbReference type="ARBA" id="ARBA00047398"/>
    </source>
</evidence>
<keyword evidence="5 12" id="KW-0479">Metal-binding</keyword>
<feature type="binding site" evidence="12">
    <location>
        <position position="243"/>
    </location>
    <ligand>
        <name>Zn(2+)</name>
        <dbReference type="ChEBI" id="CHEBI:29105"/>
    </ligand>
</feature>
<dbReference type="GO" id="GO:0008270">
    <property type="term" value="F:zinc ion binding"/>
    <property type="evidence" value="ECO:0007669"/>
    <property type="project" value="UniProtKB-UniRule"/>
</dbReference>
<dbReference type="PRINTS" id="PR00983">
    <property type="entry name" value="TRNASYNTHCYS"/>
</dbReference>
<feature type="domain" description="Cysteinyl-tRNA synthetase class Ia DALR" evidence="13">
    <location>
        <begin position="358"/>
        <end position="423"/>
    </location>
</feature>
<keyword evidence="3 12" id="KW-0963">Cytoplasm</keyword>
<organism evidence="14 15">
    <name type="scientific">Methanocella arvoryzae (strain DSM 22066 / NBRC 105507 / MRE50)</name>
    <dbReference type="NCBI Taxonomy" id="351160"/>
    <lineage>
        <taxon>Archaea</taxon>
        <taxon>Methanobacteriati</taxon>
        <taxon>Methanobacteriota</taxon>
        <taxon>Stenosarchaea group</taxon>
        <taxon>Methanomicrobia</taxon>
        <taxon>Methanocellales</taxon>
        <taxon>Methanocellaceae</taxon>
        <taxon>Methanocella</taxon>
    </lineage>
</organism>
<dbReference type="eggNOG" id="arCOG00486">
    <property type="taxonomic scope" value="Archaea"/>
</dbReference>
<dbReference type="AlphaFoldDB" id="Q0W0K7"/>
<keyword evidence="9 12" id="KW-0648">Protein biosynthesis</keyword>
<sequence>MSLTSLRFYNTLTQTVEDFQPLDDRKVKMYVCGPTVYDYCHMGHARSYIVFDVIRRHLLYRGYDVTYVQNFTDVDDKILKRAKELNVDPTELSRKFIAAYFEDIDRLNVMRADHYPRVTEFMDPIIGIIKALVDKGYAYESMGSVYFSIDRMVSEVGVLSHQTYDSLKVGARIEVDERKRNPMDFVLWKAAKPGESLSWDSPWGKGRPGWHIECTAMSVKLLGEQIDIHGGGMDLIFPHHESEILQSEAYTGKVPFAKYWIHNGFLLVNKEKMSKSLGNFFLIRDILQKYSPETVRFFILNTNYQGPLDFSDAGLEEAKKSLARIQNTVSDITDRAGKTDQKGSDQDISALIAESKARFDEHMDNNFSTREAIAEIFEFTRTVNRLLRGSFSADEAKQIAGLYDHFSNILGIRWETEQKEDMLADELMKLIIDIRAAVRKKKDYETSDLIRSRLKDLGITLEDTKEGVKVKRQ</sequence>
<comment type="catalytic activity">
    <reaction evidence="11 12">
        <text>tRNA(Cys) + L-cysteine + ATP = L-cysteinyl-tRNA(Cys) + AMP + diphosphate</text>
        <dbReference type="Rhea" id="RHEA:17773"/>
        <dbReference type="Rhea" id="RHEA-COMP:9661"/>
        <dbReference type="Rhea" id="RHEA-COMP:9679"/>
        <dbReference type="ChEBI" id="CHEBI:30616"/>
        <dbReference type="ChEBI" id="CHEBI:33019"/>
        <dbReference type="ChEBI" id="CHEBI:35235"/>
        <dbReference type="ChEBI" id="CHEBI:78442"/>
        <dbReference type="ChEBI" id="CHEBI:78517"/>
        <dbReference type="ChEBI" id="CHEBI:456215"/>
        <dbReference type="EC" id="6.1.1.16"/>
    </reaction>
</comment>
<feature type="short sequence motif" description="'KMSKS' region" evidence="12">
    <location>
        <begin position="272"/>
        <end position="276"/>
    </location>
</feature>
<name>Q0W0K7_METAR</name>
<dbReference type="GO" id="GO:0005829">
    <property type="term" value="C:cytosol"/>
    <property type="evidence" value="ECO:0007669"/>
    <property type="project" value="TreeGrafter"/>
</dbReference>
<evidence type="ECO:0000256" key="9">
    <source>
        <dbReference type="ARBA" id="ARBA00022917"/>
    </source>
</evidence>
<dbReference type="PATRIC" id="fig|351160.9.peg.189"/>
<keyword evidence="4 12" id="KW-0436">Ligase</keyword>
<evidence type="ECO:0000256" key="3">
    <source>
        <dbReference type="ARBA" id="ARBA00022490"/>
    </source>
</evidence>
<comment type="cofactor">
    <cofactor evidence="12">
        <name>Zn(2+)</name>
        <dbReference type="ChEBI" id="CHEBI:29105"/>
    </cofactor>
    <text evidence="12">Binds 1 zinc ion per subunit.</text>
</comment>
<dbReference type="CDD" id="cd00672">
    <property type="entry name" value="CysRS_core"/>
    <property type="match status" value="1"/>
</dbReference>
<feature type="binding site" evidence="12">
    <location>
        <position position="275"/>
    </location>
    <ligand>
        <name>ATP</name>
        <dbReference type="ChEBI" id="CHEBI:30616"/>
    </ligand>
</feature>
<dbReference type="EMBL" id="AM114193">
    <property type="protein sequence ID" value="CAJ38086.1"/>
    <property type="molecule type" value="Genomic_DNA"/>
</dbReference>
<accession>Q0W0K7</accession>
<evidence type="ECO:0000256" key="8">
    <source>
        <dbReference type="ARBA" id="ARBA00022840"/>
    </source>
</evidence>
<dbReference type="FunFam" id="3.40.50.620:FF:000009">
    <property type="entry name" value="Cysteine--tRNA ligase"/>
    <property type="match status" value="1"/>
</dbReference>
<dbReference type="InterPro" id="IPR014729">
    <property type="entry name" value="Rossmann-like_a/b/a_fold"/>
</dbReference>
<evidence type="ECO:0000256" key="6">
    <source>
        <dbReference type="ARBA" id="ARBA00022741"/>
    </source>
</evidence>
<keyword evidence="8 12" id="KW-0067">ATP-binding</keyword>
<evidence type="ECO:0000256" key="5">
    <source>
        <dbReference type="ARBA" id="ARBA00022723"/>
    </source>
</evidence>
<dbReference type="EC" id="6.1.1.16" evidence="12"/>
<dbReference type="OrthoDB" id="9445at2157"/>
<keyword evidence="15" id="KW-1185">Reference proteome</keyword>
<dbReference type="RefSeq" id="WP_012034509.1">
    <property type="nucleotide sequence ID" value="NC_009464.1"/>
</dbReference>
<proteinExistence type="inferred from homology"/>
<comment type="subcellular location">
    <subcellularLocation>
        <location evidence="1 12">Cytoplasm</location>
    </subcellularLocation>
</comment>
<comment type="caution">
    <text evidence="12">Lacks conserved residue(s) required for the propagation of feature annotation.</text>
</comment>
<evidence type="ECO:0000259" key="13">
    <source>
        <dbReference type="SMART" id="SM00840"/>
    </source>
</evidence>
<dbReference type="PANTHER" id="PTHR10890">
    <property type="entry name" value="CYSTEINYL-TRNA SYNTHETASE"/>
    <property type="match status" value="1"/>
</dbReference>
<evidence type="ECO:0000256" key="7">
    <source>
        <dbReference type="ARBA" id="ARBA00022833"/>
    </source>
</evidence>
<protein>
    <recommendedName>
        <fullName evidence="12">Cysteine--tRNA ligase</fullName>
        <ecNumber evidence="12">6.1.1.16</ecNumber>
    </recommendedName>
    <alternativeName>
        <fullName evidence="12">Cysteinyl-tRNA synthetase</fullName>
        <shortName evidence="12">CysRS</shortName>
    </alternativeName>
</protein>
<dbReference type="GeneID" id="5143457"/>
<dbReference type="Gene3D" id="3.40.50.620">
    <property type="entry name" value="HUPs"/>
    <property type="match status" value="1"/>
</dbReference>
<evidence type="ECO:0000256" key="1">
    <source>
        <dbReference type="ARBA" id="ARBA00004496"/>
    </source>
</evidence>
<dbReference type="Pfam" id="PF01406">
    <property type="entry name" value="tRNA-synt_1e"/>
    <property type="match status" value="1"/>
</dbReference>
<evidence type="ECO:0000256" key="10">
    <source>
        <dbReference type="ARBA" id="ARBA00023146"/>
    </source>
</evidence>
<evidence type="ECO:0000313" key="14">
    <source>
        <dbReference type="EMBL" id="CAJ38086.1"/>
    </source>
</evidence>
<dbReference type="NCBIfam" id="TIGR00435">
    <property type="entry name" value="cysS"/>
    <property type="match status" value="1"/>
</dbReference>
<keyword evidence="6 12" id="KW-0547">Nucleotide-binding</keyword>
<dbReference type="InterPro" id="IPR015273">
    <property type="entry name" value="Cys-tRNA-synt_Ia_DALR"/>
</dbReference>
<dbReference type="InterPro" id="IPR024909">
    <property type="entry name" value="Cys-tRNA/MSH_ligase"/>
</dbReference>
<keyword evidence="10 12" id="KW-0030">Aminoacyl-tRNA synthetase</keyword>
<feature type="binding site" evidence="12">
    <location>
        <position position="214"/>
    </location>
    <ligand>
        <name>Zn(2+)</name>
        <dbReference type="ChEBI" id="CHEBI:29105"/>
    </ligand>
</feature>
<keyword evidence="7 12" id="KW-0862">Zinc</keyword>
<evidence type="ECO:0000256" key="12">
    <source>
        <dbReference type="HAMAP-Rule" id="MF_00041"/>
    </source>
</evidence>
<dbReference type="GO" id="GO:0006423">
    <property type="term" value="P:cysteinyl-tRNA aminoacylation"/>
    <property type="evidence" value="ECO:0007669"/>
    <property type="project" value="UniProtKB-UniRule"/>
</dbReference>
<dbReference type="Gene3D" id="1.20.120.1910">
    <property type="entry name" value="Cysteine-tRNA ligase, C-terminal anti-codon recognition domain"/>
    <property type="match status" value="1"/>
</dbReference>
<dbReference type="SUPFAM" id="SSF47323">
    <property type="entry name" value="Anticodon-binding domain of a subclass of class I aminoacyl-tRNA synthetases"/>
    <property type="match status" value="1"/>
</dbReference>
<evidence type="ECO:0000256" key="2">
    <source>
        <dbReference type="ARBA" id="ARBA00005594"/>
    </source>
</evidence>
<dbReference type="GO" id="GO:0004817">
    <property type="term" value="F:cysteine-tRNA ligase activity"/>
    <property type="evidence" value="ECO:0007669"/>
    <property type="project" value="UniProtKB-UniRule"/>
</dbReference>
<feature type="binding site" evidence="12">
    <location>
        <position position="32"/>
    </location>
    <ligand>
        <name>Zn(2+)</name>
        <dbReference type="ChEBI" id="CHEBI:29105"/>
    </ligand>
</feature>
<dbReference type="Pfam" id="PF09190">
    <property type="entry name" value="DALR_2"/>
    <property type="match status" value="1"/>
</dbReference>
<dbReference type="InterPro" id="IPR009080">
    <property type="entry name" value="tRNAsynth_Ia_anticodon-bd"/>
</dbReference>
<dbReference type="SMART" id="SM00840">
    <property type="entry name" value="DALR_2"/>
    <property type="match status" value="1"/>
</dbReference>
<comment type="similarity">
    <text evidence="2 12">Belongs to the class-I aminoacyl-tRNA synthetase family.</text>
</comment>
<dbReference type="GO" id="GO:0005524">
    <property type="term" value="F:ATP binding"/>
    <property type="evidence" value="ECO:0007669"/>
    <property type="project" value="UniProtKB-UniRule"/>
</dbReference>
<dbReference type="PANTHER" id="PTHR10890:SF3">
    <property type="entry name" value="CYSTEINE--TRNA LIGASE, CYTOPLASMIC"/>
    <property type="match status" value="1"/>
</dbReference>
<dbReference type="HAMAP" id="MF_00041">
    <property type="entry name" value="Cys_tRNA_synth"/>
    <property type="match status" value="1"/>
</dbReference>
<dbReference type="InterPro" id="IPR015803">
    <property type="entry name" value="Cys-tRNA-ligase"/>
</dbReference>
<reference evidence="14 15" key="1">
    <citation type="journal article" date="2006" name="Science">
        <title>Genome of rice cluster I archaea -- the key methane producers in the rice rhizosphere.</title>
        <authorList>
            <person name="Erkel C."/>
            <person name="Kube M."/>
            <person name="Reinhardt R."/>
            <person name="Liesack W."/>
        </authorList>
    </citation>
    <scope>NUCLEOTIDE SEQUENCE [LARGE SCALE GENOMIC DNA]</scope>
    <source>
        <strain evidence="15">DSM 22066 / NBRC 105507 / MRE50</strain>
    </source>
</reference>
<dbReference type="InterPro" id="IPR032678">
    <property type="entry name" value="tRNA-synt_1_cat_dom"/>
</dbReference>
<gene>
    <name evidence="12 14" type="primary">cysS</name>
    <name evidence="14" type="ORF">RRC371</name>
</gene>
<dbReference type="STRING" id="351160.RRC371"/>